<evidence type="ECO:0000256" key="6">
    <source>
        <dbReference type="ARBA" id="ARBA00032248"/>
    </source>
</evidence>
<dbReference type="Gene3D" id="3.60.21.10">
    <property type="match status" value="1"/>
</dbReference>
<dbReference type="GO" id="GO:0110154">
    <property type="term" value="P:RNA decapping"/>
    <property type="evidence" value="ECO:0007669"/>
    <property type="project" value="TreeGrafter"/>
</dbReference>
<dbReference type="AlphaFoldDB" id="A0A0R2PQW8"/>
<evidence type="ECO:0000256" key="4">
    <source>
        <dbReference type="ARBA" id="ARBA00022801"/>
    </source>
</evidence>
<protein>
    <recommendedName>
        <fullName evidence="3">bis(5'-nucleosyl)-tetraphosphatase (symmetrical)</fullName>
        <ecNumber evidence="3">3.6.1.41</ecNumber>
    </recommendedName>
    <alternativeName>
        <fullName evidence="6">Ap4A hydrolase</fullName>
    </alternativeName>
    <alternativeName>
        <fullName evidence="5">Diadenosine 5',5'''-P1,P4-tetraphosphate pyrophosphohydrolase</fullName>
    </alternativeName>
    <alternativeName>
        <fullName evidence="7">Diadenosine tetraphosphatase</fullName>
    </alternativeName>
</protein>
<dbReference type="Pfam" id="PF00149">
    <property type="entry name" value="Metallophos"/>
    <property type="match status" value="1"/>
</dbReference>
<evidence type="ECO:0000256" key="3">
    <source>
        <dbReference type="ARBA" id="ARBA00012506"/>
    </source>
</evidence>
<dbReference type="InterPro" id="IPR050126">
    <property type="entry name" value="Ap4A_hydrolase"/>
</dbReference>
<evidence type="ECO:0000256" key="5">
    <source>
        <dbReference type="ARBA" id="ARBA00031248"/>
    </source>
</evidence>
<dbReference type="PANTHER" id="PTHR42850">
    <property type="entry name" value="METALLOPHOSPHOESTERASE"/>
    <property type="match status" value="1"/>
</dbReference>
<dbReference type="InterPro" id="IPR004617">
    <property type="entry name" value="ApaH"/>
</dbReference>
<comment type="function">
    <text evidence="1">Hydrolyzes diadenosine 5',5'''-P1,P4-tetraphosphate to yield ADP.</text>
</comment>
<dbReference type="GO" id="GO:0008803">
    <property type="term" value="F:bis(5'-nucleosyl)-tetraphosphatase (symmetrical) activity"/>
    <property type="evidence" value="ECO:0007669"/>
    <property type="project" value="UniProtKB-EC"/>
</dbReference>
<comment type="catalytic activity">
    <reaction evidence="8">
        <text>P(1),P(4)-bis(5'-adenosyl) tetraphosphate + H2O = 2 ADP + 2 H(+)</text>
        <dbReference type="Rhea" id="RHEA:24252"/>
        <dbReference type="ChEBI" id="CHEBI:15377"/>
        <dbReference type="ChEBI" id="CHEBI:15378"/>
        <dbReference type="ChEBI" id="CHEBI:58141"/>
        <dbReference type="ChEBI" id="CHEBI:456216"/>
        <dbReference type="EC" id="3.6.1.41"/>
    </reaction>
</comment>
<evidence type="ECO:0000313" key="11">
    <source>
        <dbReference type="Proteomes" id="UP000050874"/>
    </source>
</evidence>
<dbReference type="Proteomes" id="UP000050874">
    <property type="component" value="Unassembled WGS sequence"/>
</dbReference>
<reference evidence="11" key="1">
    <citation type="submission" date="2015-10" db="EMBL/GenBank/DDBJ databases">
        <title>Metagenome-Assembled Genomes uncover a global brackish microbiome.</title>
        <authorList>
            <person name="Hugerth L.W."/>
            <person name="Larsson J."/>
            <person name="Alneberg J."/>
            <person name="Lindh M.V."/>
            <person name="Legrand C."/>
            <person name="Pinhassi J."/>
            <person name="Andersson A."/>
        </authorList>
    </citation>
    <scope>NUCLEOTIDE SEQUENCE [LARGE SCALE GENOMIC DNA]</scope>
</reference>
<evidence type="ECO:0000256" key="1">
    <source>
        <dbReference type="ARBA" id="ARBA00003413"/>
    </source>
</evidence>
<keyword evidence="4" id="KW-0378">Hydrolase</keyword>
<gene>
    <name evidence="10" type="ORF">ABR63_04375</name>
</gene>
<comment type="similarity">
    <text evidence="2">Belongs to the Ap4A hydrolase family.</text>
</comment>
<dbReference type="PANTHER" id="PTHR42850:SF11">
    <property type="entry name" value="BIS(5'-NUCLEOSYL)-TETRAPHOSPHATASE [SYMMETRICAL]"/>
    <property type="match status" value="1"/>
</dbReference>
<dbReference type="InterPro" id="IPR029052">
    <property type="entry name" value="Metallo-depent_PP-like"/>
</dbReference>
<dbReference type="PIRSF" id="PIRSF000903">
    <property type="entry name" value="B5n-ttraPtase_sm"/>
    <property type="match status" value="1"/>
</dbReference>
<dbReference type="NCBIfam" id="NF001204">
    <property type="entry name" value="PRK00166.1"/>
    <property type="match status" value="1"/>
</dbReference>
<dbReference type="GO" id="GO:0016791">
    <property type="term" value="F:phosphatase activity"/>
    <property type="evidence" value="ECO:0007669"/>
    <property type="project" value="TreeGrafter"/>
</dbReference>
<proteinExistence type="inferred from homology"/>
<dbReference type="GO" id="GO:0005737">
    <property type="term" value="C:cytoplasm"/>
    <property type="evidence" value="ECO:0007669"/>
    <property type="project" value="TreeGrafter"/>
</dbReference>
<evidence type="ECO:0000256" key="8">
    <source>
        <dbReference type="ARBA" id="ARBA00049417"/>
    </source>
</evidence>
<feature type="domain" description="Calcineurin-like phosphoesterase" evidence="9">
    <location>
        <begin position="1"/>
        <end position="153"/>
    </location>
</feature>
<evidence type="ECO:0000259" key="9">
    <source>
        <dbReference type="Pfam" id="PF00149"/>
    </source>
</evidence>
<dbReference type="SUPFAM" id="SSF56300">
    <property type="entry name" value="Metallo-dependent phosphatases"/>
    <property type="match status" value="1"/>
</dbReference>
<organism evidence="10 11">
    <name type="scientific">SAR86 cluster bacterium BACL1 MAG-120920-bin57</name>
    <dbReference type="NCBI Taxonomy" id="1655571"/>
    <lineage>
        <taxon>Bacteria</taxon>
        <taxon>Pseudomonadati</taxon>
        <taxon>Pseudomonadota</taxon>
        <taxon>Gammaproteobacteria</taxon>
        <taxon>SAR86 cluster</taxon>
    </lineage>
</organism>
<evidence type="ECO:0000256" key="7">
    <source>
        <dbReference type="ARBA" id="ARBA00033210"/>
    </source>
</evidence>
<accession>A0A0R2PQW8</accession>
<evidence type="ECO:0000313" key="10">
    <source>
        <dbReference type="EMBL" id="KRO40220.1"/>
    </source>
</evidence>
<dbReference type="EC" id="3.6.1.41" evidence="3"/>
<dbReference type="InterPro" id="IPR004843">
    <property type="entry name" value="Calcineurin-like_PHP"/>
</dbReference>
<sequence length="267" mass="30779">MSTYVVGDVHGCYSQFCRLLDKINYNPVKDKIILTGDLVNRGNESLAMINFCMDNPGIKTVLGNHDLYLLYLLSINKGKGKLKKIIKAKNHKKIYQWLLSKPLFIKEKDLKSGNTFFITHAGIPEIWSPNKAQKLAKETSEALKKNPSKFLESMWGNNPRTWSDSLEGSERYRVIVNYLTRMRFINSSATLDLKNTSAVSSNNFKPWFQYDSKRYLDKKYYYIFGHWAALNGKTHSEHFIGLDTGCVWKGKLTAVRLEDLKKISVKY</sequence>
<dbReference type="EMBL" id="LIAV01000156">
    <property type="protein sequence ID" value="KRO40220.1"/>
    <property type="molecule type" value="Genomic_DNA"/>
</dbReference>
<name>A0A0R2PQW8_9GAMM</name>
<comment type="caution">
    <text evidence="10">The sequence shown here is derived from an EMBL/GenBank/DDBJ whole genome shotgun (WGS) entry which is preliminary data.</text>
</comment>
<evidence type="ECO:0000256" key="2">
    <source>
        <dbReference type="ARBA" id="ARBA00005419"/>
    </source>
</evidence>